<dbReference type="PANTHER" id="PTHR15822:SF4">
    <property type="entry name" value="TYROSYL-DNA PHOSPHODIESTERASE 2"/>
    <property type="match status" value="1"/>
</dbReference>
<dbReference type="PANTHER" id="PTHR15822">
    <property type="entry name" value="TRAF AND TNF RECEPTOR-ASSOCIATED PROTEIN"/>
    <property type="match status" value="1"/>
</dbReference>
<gene>
    <name evidence="11" type="ORF">FHX40_2138</name>
</gene>
<keyword evidence="9" id="KW-0812">Transmembrane</keyword>
<evidence type="ECO:0000256" key="8">
    <source>
        <dbReference type="ARBA" id="ARBA00023204"/>
    </source>
</evidence>
<dbReference type="InterPro" id="IPR036691">
    <property type="entry name" value="Endo/exonu/phosph_ase_sf"/>
</dbReference>
<dbReference type="InterPro" id="IPR005135">
    <property type="entry name" value="Endo/exonuclease/phosphatase"/>
</dbReference>
<evidence type="ECO:0000259" key="10">
    <source>
        <dbReference type="Pfam" id="PF03372"/>
    </source>
</evidence>
<dbReference type="SUPFAM" id="SSF56219">
    <property type="entry name" value="DNase I-like"/>
    <property type="match status" value="1"/>
</dbReference>
<keyword evidence="11" id="KW-0255">Endonuclease</keyword>
<dbReference type="EMBL" id="VFPQ01000001">
    <property type="protein sequence ID" value="TQM75431.1"/>
    <property type="molecule type" value="Genomic_DNA"/>
</dbReference>
<dbReference type="GO" id="GO:0046872">
    <property type="term" value="F:metal ion binding"/>
    <property type="evidence" value="ECO:0007669"/>
    <property type="project" value="UniProtKB-KW"/>
</dbReference>
<evidence type="ECO:0000313" key="11">
    <source>
        <dbReference type="EMBL" id="TQM75431.1"/>
    </source>
</evidence>
<accession>A0A543IXY2</accession>
<evidence type="ECO:0000256" key="5">
    <source>
        <dbReference type="ARBA" id="ARBA00022763"/>
    </source>
</evidence>
<name>A0A543IXY2_9ACTN</name>
<sequence length="328" mass="35932">MPGRHRLSRYSPAYPTLLASFLVETYPARRTRTAGALLGTAVALAALAVWAPPAPARTELSVMTWNVCTATNPVCGLYRADEHELARRIGERVVSGPIRPDVVFLQEFCTGAARALELHLERATGRAWSMRWWAVTSADGRPYPCRPDRRGRSRGAQSIAVAVAEPEHAVTFTTHPLPAPPWYVRRAAQCVTVHARRVHACGTHLSAGTRYDDREPGAPYRTRQLARLLAIAAKPGHHVVFGGDLNVVPPDAVARRPGGARAVAPAYRDYAECDQAGAARTGRWTYQGDGIRAKLDYLFAARGRIRACHVTEAAPLSDHRPLYMRVAL</sequence>
<dbReference type="GO" id="GO:0005737">
    <property type="term" value="C:cytoplasm"/>
    <property type="evidence" value="ECO:0007669"/>
    <property type="project" value="TreeGrafter"/>
</dbReference>
<reference evidence="11 12" key="1">
    <citation type="submission" date="2019-06" db="EMBL/GenBank/DDBJ databases">
        <title>Sequencing the genomes of 1000 actinobacteria strains.</title>
        <authorList>
            <person name="Klenk H.-P."/>
        </authorList>
    </citation>
    <scope>NUCLEOTIDE SEQUENCE [LARGE SCALE GENOMIC DNA]</scope>
    <source>
        <strain evidence="11 12">DSM 43186</strain>
    </source>
</reference>
<dbReference type="GO" id="GO:0004527">
    <property type="term" value="F:exonuclease activity"/>
    <property type="evidence" value="ECO:0007669"/>
    <property type="project" value="UniProtKB-KW"/>
</dbReference>
<evidence type="ECO:0000313" key="12">
    <source>
        <dbReference type="Proteomes" id="UP000319213"/>
    </source>
</evidence>
<comment type="cofactor">
    <cofactor evidence="1">
        <name>Mn(2+)</name>
        <dbReference type="ChEBI" id="CHEBI:29035"/>
    </cofactor>
</comment>
<dbReference type="AlphaFoldDB" id="A0A543IXY2"/>
<keyword evidence="12" id="KW-1185">Reference proteome</keyword>
<dbReference type="GO" id="GO:0004519">
    <property type="term" value="F:endonuclease activity"/>
    <property type="evidence" value="ECO:0007669"/>
    <property type="project" value="UniProtKB-KW"/>
</dbReference>
<keyword evidence="9" id="KW-0472">Membrane</keyword>
<dbReference type="InterPro" id="IPR051547">
    <property type="entry name" value="TDP2-like"/>
</dbReference>
<proteinExistence type="predicted"/>
<keyword evidence="8" id="KW-0234">DNA repair</keyword>
<dbReference type="Proteomes" id="UP000319213">
    <property type="component" value="Unassembled WGS sequence"/>
</dbReference>
<dbReference type="Pfam" id="PF03372">
    <property type="entry name" value="Exo_endo_phos"/>
    <property type="match status" value="1"/>
</dbReference>
<keyword evidence="11" id="KW-0269">Exonuclease</keyword>
<feature type="domain" description="Endonuclease/exonuclease/phosphatase" evidence="10">
    <location>
        <begin position="63"/>
        <end position="319"/>
    </location>
</feature>
<keyword evidence="9" id="KW-1133">Transmembrane helix</keyword>
<evidence type="ECO:0000256" key="7">
    <source>
        <dbReference type="ARBA" id="ARBA00022842"/>
    </source>
</evidence>
<dbReference type="OrthoDB" id="3515699at2"/>
<keyword evidence="3" id="KW-0540">Nuclease</keyword>
<keyword evidence="4" id="KW-0479">Metal-binding</keyword>
<organism evidence="11 12">
    <name type="scientific">Thermopolyspora flexuosa</name>
    <dbReference type="NCBI Taxonomy" id="103836"/>
    <lineage>
        <taxon>Bacteria</taxon>
        <taxon>Bacillati</taxon>
        <taxon>Actinomycetota</taxon>
        <taxon>Actinomycetes</taxon>
        <taxon>Streptosporangiales</taxon>
        <taxon>Streptosporangiaceae</taxon>
        <taxon>Thermopolyspora</taxon>
    </lineage>
</organism>
<dbReference type="GO" id="GO:0070260">
    <property type="term" value="F:5'-tyrosyl-DNA phosphodiesterase activity"/>
    <property type="evidence" value="ECO:0007669"/>
    <property type="project" value="TreeGrafter"/>
</dbReference>
<evidence type="ECO:0000256" key="2">
    <source>
        <dbReference type="ARBA" id="ARBA00001946"/>
    </source>
</evidence>
<comment type="caution">
    <text evidence="11">The sequence shown here is derived from an EMBL/GenBank/DDBJ whole genome shotgun (WGS) entry which is preliminary data.</text>
</comment>
<evidence type="ECO:0000256" key="9">
    <source>
        <dbReference type="SAM" id="Phobius"/>
    </source>
</evidence>
<evidence type="ECO:0000256" key="1">
    <source>
        <dbReference type="ARBA" id="ARBA00001936"/>
    </source>
</evidence>
<dbReference type="GO" id="GO:0006302">
    <property type="term" value="P:double-strand break repair"/>
    <property type="evidence" value="ECO:0007669"/>
    <property type="project" value="TreeGrafter"/>
</dbReference>
<comment type="cofactor">
    <cofactor evidence="2">
        <name>Mg(2+)</name>
        <dbReference type="ChEBI" id="CHEBI:18420"/>
    </cofactor>
</comment>
<evidence type="ECO:0000256" key="6">
    <source>
        <dbReference type="ARBA" id="ARBA00022801"/>
    </source>
</evidence>
<keyword evidence="7" id="KW-0460">Magnesium</keyword>
<keyword evidence="5" id="KW-0227">DNA damage</keyword>
<evidence type="ECO:0000256" key="4">
    <source>
        <dbReference type="ARBA" id="ARBA00022723"/>
    </source>
</evidence>
<evidence type="ECO:0000256" key="3">
    <source>
        <dbReference type="ARBA" id="ARBA00022722"/>
    </source>
</evidence>
<feature type="transmembrane region" description="Helical" evidence="9">
    <location>
        <begin position="34"/>
        <end position="51"/>
    </location>
</feature>
<keyword evidence="6 11" id="KW-0378">Hydrolase</keyword>
<dbReference type="GO" id="GO:0003697">
    <property type="term" value="F:single-stranded DNA binding"/>
    <property type="evidence" value="ECO:0007669"/>
    <property type="project" value="TreeGrafter"/>
</dbReference>
<protein>
    <submittedName>
        <fullName evidence="11">Endonuclease/exonuclease/phosphatase family metal-dependent hydrolase</fullName>
    </submittedName>
</protein>
<dbReference type="Gene3D" id="3.60.10.10">
    <property type="entry name" value="Endonuclease/exonuclease/phosphatase"/>
    <property type="match status" value="1"/>
</dbReference>